<dbReference type="STRING" id="1790.A5645_24000"/>
<evidence type="ECO:0000313" key="4">
    <source>
        <dbReference type="Proteomes" id="UP000093795"/>
    </source>
</evidence>
<dbReference type="OrthoDB" id="4694358at2"/>
<gene>
    <name evidence="3" type="ORF">A9X01_17910</name>
</gene>
<dbReference type="eggNOG" id="ENOG5031FSX">
    <property type="taxonomic scope" value="Bacteria"/>
</dbReference>
<dbReference type="EMBL" id="LZKQ01000117">
    <property type="protein sequence ID" value="OBI85436.1"/>
    <property type="molecule type" value="Genomic_DNA"/>
</dbReference>
<dbReference type="AlphaFoldDB" id="A0A1A3CHX3"/>
<keyword evidence="2" id="KW-0472">Membrane</keyword>
<reference evidence="3 4" key="1">
    <citation type="submission" date="2016-06" db="EMBL/GenBank/DDBJ databases">
        <authorList>
            <person name="Kjaerup R.B."/>
            <person name="Dalgaard T.S."/>
            <person name="Juul-Madsen H.R."/>
        </authorList>
    </citation>
    <scope>NUCLEOTIDE SEQUENCE [LARGE SCALE GENOMIC DNA]</scope>
    <source>
        <strain evidence="3 4">1081914.2</strain>
    </source>
</reference>
<feature type="transmembrane region" description="Helical" evidence="2">
    <location>
        <begin position="20"/>
        <end position="39"/>
    </location>
</feature>
<name>A0A1A3CHX3_MYCAS</name>
<evidence type="ECO:0008006" key="5">
    <source>
        <dbReference type="Google" id="ProtNLM"/>
    </source>
</evidence>
<accession>A0A1A3CHX3</accession>
<protein>
    <recommendedName>
        <fullName evidence="5">PknH-like extracellular domain-containing protein</fullName>
    </recommendedName>
</protein>
<evidence type="ECO:0000313" key="3">
    <source>
        <dbReference type="EMBL" id="OBI85436.1"/>
    </source>
</evidence>
<evidence type="ECO:0000256" key="2">
    <source>
        <dbReference type="SAM" id="Phobius"/>
    </source>
</evidence>
<keyword evidence="2" id="KW-1133">Transmembrane helix</keyword>
<evidence type="ECO:0000256" key="1">
    <source>
        <dbReference type="SAM" id="MobiDB-lite"/>
    </source>
</evidence>
<dbReference type="Proteomes" id="UP000093795">
    <property type="component" value="Unassembled WGS sequence"/>
</dbReference>
<comment type="caution">
    <text evidence="3">The sequence shown here is derived from an EMBL/GenBank/DDBJ whole genome shotgun (WGS) entry which is preliminary data.</text>
</comment>
<keyword evidence="2" id="KW-0812">Transmembrane</keyword>
<feature type="region of interest" description="Disordered" evidence="1">
    <location>
        <begin position="80"/>
        <end position="100"/>
    </location>
</feature>
<feature type="compositionally biased region" description="Polar residues" evidence="1">
    <location>
        <begin position="85"/>
        <end position="99"/>
    </location>
</feature>
<dbReference type="RefSeq" id="WP_065120638.1">
    <property type="nucleotide sequence ID" value="NZ_LZKQ01000117.1"/>
</dbReference>
<organism evidence="3 4">
    <name type="scientific">Mycobacterium asiaticum</name>
    <dbReference type="NCBI Taxonomy" id="1790"/>
    <lineage>
        <taxon>Bacteria</taxon>
        <taxon>Bacillati</taxon>
        <taxon>Actinomycetota</taxon>
        <taxon>Actinomycetes</taxon>
        <taxon>Mycobacteriales</taxon>
        <taxon>Mycobacteriaceae</taxon>
        <taxon>Mycobacterium</taxon>
    </lineage>
</organism>
<proteinExistence type="predicted"/>
<sequence length="277" mass="29455">MAAVAPTRAAAHRGLWPRLVGGAALVVLGVCAAGVLVTAPRPTTGSLATRTNWVLATALPVSTDFPQDWGYSLTGRLERPETAPVSRTVSKASGPQSQGPVAALYAPDTCRDIPAVLDHGGSALAAFVHVDRYAQLFVQDAPPADAAATGESHEHGPNARFAIWVVEDGPGQIAQYSDWLDRCGSYQVTNHFLDGEVKNRREVTTSVEARSAEGADAAVAVTRTFKPIAGRDPASTYHVEYYAVRGVLLECTIYLEGDELGRAKQIAARTLQRLRAL</sequence>